<organism evidence="3 4">
    <name type="scientific">Vitis vinifera</name>
    <name type="common">Grape</name>
    <dbReference type="NCBI Taxonomy" id="29760"/>
    <lineage>
        <taxon>Eukaryota</taxon>
        <taxon>Viridiplantae</taxon>
        <taxon>Streptophyta</taxon>
        <taxon>Embryophyta</taxon>
        <taxon>Tracheophyta</taxon>
        <taxon>Spermatophyta</taxon>
        <taxon>Magnoliopsida</taxon>
        <taxon>eudicotyledons</taxon>
        <taxon>Gunneridae</taxon>
        <taxon>Pentapetalae</taxon>
        <taxon>rosids</taxon>
        <taxon>Vitales</taxon>
        <taxon>Vitaceae</taxon>
        <taxon>Viteae</taxon>
        <taxon>Vitis</taxon>
    </lineage>
</organism>
<protein>
    <recommendedName>
        <fullName evidence="5">UDP-glycosyltransferase 87A1</fullName>
    </recommendedName>
</protein>
<dbReference type="InterPro" id="IPR002213">
    <property type="entry name" value="UDP_glucos_trans"/>
</dbReference>
<dbReference type="Proteomes" id="UP001227230">
    <property type="component" value="Chromosome 6"/>
</dbReference>
<comment type="similarity">
    <text evidence="1">Belongs to the UDP-glycosyltransferase family.</text>
</comment>
<evidence type="ECO:0000313" key="4">
    <source>
        <dbReference type="Proteomes" id="UP001227230"/>
    </source>
</evidence>
<accession>A0ABY9C247</accession>
<evidence type="ECO:0000256" key="1">
    <source>
        <dbReference type="ARBA" id="ARBA00009995"/>
    </source>
</evidence>
<dbReference type="Pfam" id="PF00201">
    <property type="entry name" value="UDPGT"/>
    <property type="match status" value="1"/>
</dbReference>
<gene>
    <name evidence="3" type="ORF">VitviT2T_008387</name>
</gene>
<evidence type="ECO:0008006" key="5">
    <source>
        <dbReference type="Google" id="ProtNLM"/>
    </source>
</evidence>
<evidence type="ECO:0000256" key="2">
    <source>
        <dbReference type="ARBA" id="ARBA00022679"/>
    </source>
</evidence>
<dbReference type="Gene3D" id="3.40.50.2000">
    <property type="entry name" value="Glycogen Phosphorylase B"/>
    <property type="match status" value="6"/>
</dbReference>
<evidence type="ECO:0000313" key="3">
    <source>
        <dbReference type="EMBL" id="WJZ89146.1"/>
    </source>
</evidence>
<proteinExistence type="inferred from homology"/>
<keyword evidence="2" id="KW-0808">Transferase</keyword>
<sequence>MDSGDGKRTTGCHVVAMPYPGRGHVNPMMNLCKLLASRQDDILITFVLTEEWLDLISSEDKPENVRFATIPNVIPSEQVRAADFPGFVEDVSTKMEAPFEQLLDRLEPPVTALIADTHVMCAFVVGNRRNIPAASLWPMSATMFSVFHHFDLLIQNQHYPVDLSVITKREERGEERVGYIPGISSTRISDLPTVFSGDGQRVLNRILEMCSWVPKAQYLVFTSVYELEHEALDALKRKFSFPVYTLGPTIPYFNLGDESKVATTHSDLNYMKWLDSQPKASVLYISLGSFLSVSSAQMDEIAAGLRSSGVRFLKKGKKKEPSRWWLRGLFLFQCLPQKKPGMDSGDGEATTACHVVAMPYPGRGHVNPMMNLCKLLASKKDDILITFVLTEEWLGLLGSGDKPDQVRFETIPNVIPSERVRAADFPGFIEAVSTKMEAPFEQLLDRLEPQVTTIIADSNLLWLVGVGQRKNIPVASLWPMSVAVFSVFHHFDLLVQNQHFPIDLSERGEERVEYIPGISSTRILDLPSIFYGNGRRVLHRALEICSWVLKAQYLLFTSVYELEHQVVDALKSKFPCPIYTVGPTIPYLRLRDESTSPTTHSDLDCMKWLDSQPEASVLYISLGSFLSVSSAQMDEIAAGLRSSRIGFLWVAREKAAQLQESSGVIPVNSLLNKPLLANWSVTIFLYYFLYFGICSRDYVTKPENMPSSNVSRSRSCHVVAMAVPGRGHINPMMNFCKLLASRRDDVLITFVVTEEWLGLIGSDSKPDNIRFGTIPNVTPSERVRATNLLGFLEAVMTKMEDPFEQLLKRLEPPVTTILADTFLFWAVSVGNRMSIPVASFFPMSASVFSMFHHFDLLVQNGHHPIDISERGEERVDYIPGLSSTRIADFPSLLHRQNPALTRFVQAYSWLPRAQCLLLTSVSELEPQVIDSLKSMFSFPIYPVGPVLPYFNIRDSSSVTIGSDNLNYFQWLDSQPCNSVLYVSFGSVYSVASAQVDEIAAGLRDSDVRFLWVARGEASRVREVCGEMGLVVPWCNQLKVLSHSSIGGFWTHCGWNSTVEGLFSGLPFLTFPLGIDQVSNSKAAVEDWKIGWRVKGQAGVETLVKREEICGIVKRFMNLESNEGKEIRSRARKLQKICQEAAAKGGSSETNVDAFIRYITQLPSH</sequence>
<dbReference type="PANTHER" id="PTHR11926">
    <property type="entry name" value="GLUCOSYL/GLUCURONOSYL TRANSFERASES"/>
    <property type="match status" value="1"/>
</dbReference>
<keyword evidence="4" id="KW-1185">Reference proteome</keyword>
<dbReference type="EMBL" id="CP126653">
    <property type="protein sequence ID" value="WJZ89146.1"/>
    <property type="molecule type" value="Genomic_DNA"/>
</dbReference>
<dbReference type="CDD" id="cd03784">
    <property type="entry name" value="GT1_Gtf-like"/>
    <property type="match status" value="3"/>
</dbReference>
<dbReference type="SUPFAM" id="SSF53756">
    <property type="entry name" value="UDP-Glycosyltransferase/glycogen phosphorylase"/>
    <property type="match status" value="3"/>
</dbReference>
<reference evidence="3 4" key="1">
    <citation type="journal article" date="2023" name="Hortic Res">
        <title>The complete reference genome for grapevine (Vitis vinifera L.) genetics and breeding.</title>
        <authorList>
            <person name="Shi X."/>
            <person name="Cao S."/>
            <person name="Wang X."/>
            <person name="Huang S."/>
            <person name="Wang Y."/>
            <person name="Liu Z."/>
            <person name="Liu W."/>
            <person name="Leng X."/>
            <person name="Peng Y."/>
            <person name="Wang N."/>
            <person name="Wang Y."/>
            <person name="Ma Z."/>
            <person name="Xu X."/>
            <person name="Zhang F."/>
            <person name="Xue H."/>
            <person name="Zhong H."/>
            <person name="Wang Y."/>
            <person name="Zhang K."/>
            <person name="Velt A."/>
            <person name="Avia K."/>
            <person name="Holtgrawe D."/>
            <person name="Grimplet J."/>
            <person name="Matus J.T."/>
            <person name="Ware D."/>
            <person name="Wu X."/>
            <person name="Wang H."/>
            <person name="Liu C."/>
            <person name="Fang Y."/>
            <person name="Rustenholz C."/>
            <person name="Cheng Z."/>
            <person name="Xiao H."/>
            <person name="Zhou Y."/>
        </authorList>
    </citation>
    <scope>NUCLEOTIDE SEQUENCE [LARGE SCALE GENOMIC DNA]</scope>
    <source>
        <strain evidence="4">cv. Pinot noir / PN40024</strain>
        <tissue evidence="3">Leaf</tissue>
    </source>
</reference>
<dbReference type="PANTHER" id="PTHR11926:SF774">
    <property type="entry name" value="UDP-GLYCOSYLTRANSFERASE 85A1-RELATED"/>
    <property type="match status" value="1"/>
</dbReference>
<name>A0ABY9C247_VITVI</name>